<dbReference type="GO" id="GO:0003676">
    <property type="term" value="F:nucleic acid binding"/>
    <property type="evidence" value="ECO:0007669"/>
    <property type="project" value="InterPro"/>
</dbReference>
<dbReference type="GO" id="GO:0008855">
    <property type="term" value="F:exodeoxyribonuclease VII activity"/>
    <property type="evidence" value="ECO:0007669"/>
    <property type="project" value="UniProtKB-UniRule"/>
</dbReference>
<reference evidence="9 10" key="2">
    <citation type="submission" date="2018-08" db="EMBL/GenBank/DDBJ databases">
        <title>Acetobacter oryzifermentans sp. nov., isolated from Korea traditional vinegar and reclassification of Acetobacter pasteurianus subsp. ascendens (Henneberg 1898) as Acetobacter ascendens comb. nov.</title>
        <authorList>
            <person name="Cho G.Y."/>
            <person name="Lee S.H."/>
        </authorList>
    </citation>
    <scope>NUCLEOTIDE SEQUENCE [LARGE SCALE GENOMIC DNA]</scope>
    <source>
        <strain evidence="9 10">SH</strain>
    </source>
</reference>
<comment type="subcellular location">
    <subcellularLocation>
        <location evidence="5 6">Cytoplasm</location>
    </subcellularLocation>
</comment>
<comment type="catalytic activity">
    <reaction evidence="5 6">
        <text>Exonucleolytic cleavage in either 5'- to 3'- or 3'- to 5'-direction to yield nucleoside 5'-phosphates.</text>
        <dbReference type="EC" id="3.1.11.6"/>
    </reaction>
</comment>
<reference evidence="9 10" key="1">
    <citation type="submission" date="2017-09" db="EMBL/GenBank/DDBJ databases">
        <authorList>
            <person name="Kim K.H."/>
            <person name="Chun B.H."/>
            <person name="Han G.S."/>
            <person name="Hyun S.G."/>
            <person name="Jeon C.O."/>
        </authorList>
    </citation>
    <scope>NUCLEOTIDE SEQUENCE [LARGE SCALE GENOMIC DNA]</scope>
    <source>
        <strain evidence="9 10">SH</strain>
    </source>
</reference>
<keyword evidence="2 5" id="KW-0540">Nuclease</keyword>
<evidence type="ECO:0000259" key="7">
    <source>
        <dbReference type="Pfam" id="PF02601"/>
    </source>
</evidence>
<dbReference type="NCBIfam" id="TIGR00237">
    <property type="entry name" value="xseA"/>
    <property type="match status" value="1"/>
</dbReference>
<dbReference type="EMBL" id="CP023189">
    <property type="protein sequence ID" value="AXN01134.1"/>
    <property type="molecule type" value="Genomic_DNA"/>
</dbReference>
<dbReference type="InterPro" id="IPR003753">
    <property type="entry name" value="Exonuc_VII_L"/>
</dbReference>
<keyword evidence="3 5" id="KW-0378">Hydrolase</keyword>
<evidence type="ECO:0000256" key="1">
    <source>
        <dbReference type="ARBA" id="ARBA00022490"/>
    </source>
</evidence>
<dbReference type="EC" id="3.1.11.6" evidence="5"/>
<evidence type="ECO:0000313" key="10">
    <source>
        <dbReference type="Proteomes" id="UP000256572"/>
    </source>
</evidence>
<evidence type="ECO:0000256" key="6">
    <source>
        <dbReference type="RuleBase" id="RU004355"/>
    </source>
</evidence>
<feature type="domain" description="Exonuclease VII large subunit C-terminal" evidence="7">
    <location>
        <begin position="133"/>
        <end position="465"/>
    </location>
</feature>
<proteinExistence type="inferred from homology"/>
<dbReference type="Pfam" id="PF13742">
    <property type="entry name" value="tRNA_anti_2"/>
    <property type="match status" value="1"/>
</dbReference>
<keyword evidence="4 5" id="KW-0269">Exonuclease</keyword>
<accession>A0AAN1U9P2</accession>
<evidence type="ECO:0000256" key="3">
    <source>
        <dbReference type="ARBA" id="ARBA00022801"/>
    </source>
</evidence>
<dbReference type="Proteomes" id="UP000256572">
    <property type="component" value="Chromosome"/>
</dbReference>
<name>A0AAN1U9P2_9PROT</name>
<dbReference type="PANTHER" id="PTHR30008:SF0">
    <property type="entry name" value="EXODEOXYRIBONUCLEASE 7 LARGE SUBUNIT"/>
    <property type="match status" value="1"/>
</dbReference>
<dbReference type="InterPro" id="IPR025824">
    <property type="entry name" value="OB-fold_nuc-bd_dom"/>
</dbReference>
<protein>
    <recommendedName>
        <fullName evidence="5">Exodeoxyribonuclease 7 large subunit</fullName>
        <ecNumber evidence="5">3.1.11.6</ecNumber>
    </recommendedName>
    <alternativeName>
        <fullName evidence="5">Exodeoxyribonuclease VII large subunit</fullName>
        <shortName evidence="5">Exonuclease VII large subunit</shortName>
    </alternativeName>
</protein>
<dbReference type="InterPro" id="IPR020579">
    <property type="entry name" value="Exonuc_VII_lsu_C"/>
</dbReference>
<dbReference type="GO" id="GO:0006308">
    <property type="term" value="P:DNA catabolic process"/>
    <property type="evidence" value="ECO:0007669"/>
    <property type="project" value="UniProtKB-UniRule"/>
</dbReference>
<comment type="subunit">
    <text evidence="5">Heterooligomer composed of large and small subunits.</text>
</comment>
<dbReference type="GO" id="GO:0005737">
    <property type="term" value="C:cytoplasm"/>
    <property type="evidence" value="ECO:0007669"/>
    <property type="project" value="UniProtKB-SubCell"/>
</dbReference>
<sequence length="484" mass="52310">MTEQFDIPSASNNVPEFTVSEISGAIRRTLEGTFSRVRVRGEITELKRYPSGHVYFSLKDERGKISGVVWRGSVSRLGLVPENGVEIIATGKISAYGERSSYQLVVERMEYAGEGALLARIERLRLKLAEEGLFDTARKKDIPLLPRVIGVVTSPQGAVLHDICTTLQRRFPRPVIVWPVPVQGEGAAARIAAAIDGFSQLDGLGAVPRPDVLIVARGGGSLEDLMAFNDEAVVRATAACSIPLISAVGHETDTTLIDFASDRRAPTPTAAAEMAVPVRTELLADIEHRNARAVGALSRLLQTARLRLDRASSAMPDLPSLLQTARMQLDDRGRRLDVALPALVQRRKADLVAVERHMPAVETLLAGRRTRLAVLANMLQASMAHTFQRQDARLGCSRISPAPLQALVRERRTALVGIAGQLEAISPRAVLARGYALVTAEGRPVTSAEQLSDGERVELTFGDGARPAVIGDGTHRPKQGVLEL</sequence>
<organism evidence="9 10">
    <name type="scientific">Acetobacter pomorum</name>
    <dbReference type="NCBI Taxonomy" id="65959"/>
    <lineage>
        <taxon>Bacteria</taxon>
        <taxon>Pseudomonadati</taxon>
        <taxon>Pseudomonadota</taxon>
        <taxon>Alphaproteobacteria</taxon>
        <taxon>Acetobacterales</taxon>
        <taxon>Acetobacteraceae</taxon>
        <taxon>Acetobacter</taxon>
    </lineage>
</organism>
<comment type="similarity">
    <text evidence="5 6">Belongs to the XseA family.</text>
</comment>
<evidence type="ECO:0000256" key="2">
    <source>
        <dbReference type="ARBA" id="ARBA00022722"/>
    </source>
</evidence>
<dbReference type="AlphaFoldDB" id="A0AAN1U9P2"/>
<keyword evidence="1 5" id="KW-0963">Cytoplasm</keyword>
<feature type="domain" description="OB-fold nucleic acid binding" evidence="8">
    <location>
        <begin position="17"/>
        <end position="110"/>
    </location>
</feature>
<evidence type="ECO:0000259" key="8">
    <source>
        <dbReference type="Pfam" id="PF13742"/>
    </source>
</evidence>
<dbReference type="GO" id="GO:0009318">
    <property type="term" value="C:exodeoxyribonuclease VII complex"/>
    <property type="evidence" value="ECO:0007669"/>
    <property type="project" value="UniProtKB-UniRule"/>
</dbReference>
<dbReference type="Pfam" id="PF02601">
    <property type="entry name" value="Exonuc_VII_L"/>
    <property type="match status" value="1"/>
</dbReference>
<evidence type="ECO:0000256" key="4">
    <source>
        <dbReference type="ARBA" id="ARBA00022839"/>
    </source>
</evidence>
<dbReference type="CDD" id="cd04489">
    <property type="entry name" value="ExoVII_LU_OBF"/>
    <property type="match status" value="1"/>
</dbReference>
<comment type="function">
    <text evidence="5">Bidirectionally degrades single-stranded DNA into large acid-insoluble oligonucleotides, which are then degraded further into small acid-soluble oligonucleotides.</text>
</comment>
<dbReference type="RefSeq" id="WP_089178328.1">
    <property type="nucleotide sequence ID" value="NZ_CP023189.1"/>
</dbReference>
<dbReference type="HAMAP" id="MF_00378">
    <property type="entry name" value="Exonuc_7_L"/>
    <property type="match status" value="1"/>
</dbReference>
<evidence type="ECO:0000256" key="5">
    <source>
        <dbReference type="HAMAP-Rule" id="MF_00378"/>
    </source>
</evidence>
<dbReference type="PANTHER" id="PTHR30008">
    <property type="entry name" value="EXODEOXYRIBONUCLEASE 7 LARGE SUBUNIT"/>
    <property type="match status" value="1"/>
</dbReference>
<evidence type="ECO:0000313" key="9">
    <source>
        <dbReference type="EMBL" id="AXN01134.1"/>
    </source>
</evidence>
<gene>
    <name evidence="5" type="primary">xseA</name>
    <name evidence="9" type="ORF">CJF59_11660</name>
</gene>